<proteinExistence type="predicted"/>
<dbReference type="RefSeq" id="WP_066851912.1">
    <property type="nucleotide sequence ID" value="NZ_JXMS01000002.1"/>
</dbReference>
<sequence>MTRTIHSLAVMLLLAGTIVFYSYAAEKTLPPPVEKVLSHEWAISPQWQNATYTFHKEEFINPRIVEEMQGPLSDNGSQIISVNVHNANISNQFFSEVRVRSSQAMPFVYYTKSESEFGYIFVGATTTGIQVVHTMSTAGGSGIFHTLLFFIYTDSEEISFKEEVTPVVLPTLTLIGSLPLGIKFAGTISLENDVLTVLPSKEFYQPLPQYSGGVILRFDD</sequence>
<dbReference type="PATRIC" id="fig|1560234.3.peg.1214"/>
<gene>
    <name evidence="1" type="ORF">SP90_01695</name>
</gene>
<dbReference type="AlphaFoldDB" id="A0A1B7XMS2"/>
<comment type="caution">
    <text evidence="1">The sequence shown here is derived from an EMBL/GenBank/DDBJ whole genome shotgun (WGS) entry which is preliminary data.</text>
</comment>
<name>A0A1B7XMS2_9BACT</name>
<reference evidence="1 2" key="1">
    <citation type="submission" date="2015-01" db="EMBL/GenBank/DDBJ databases">
        <title>Desulfovibrio sp. JC271 draft genome sequence.</title>
        <authorList>
            <person name="Shivani Y."/>
            <person name="Subhash Y."/>
            <person name="Sasikala C."/>
            <person name="Ramana C.V."/>
        </authorList>
    </citation>
    <scope>NUCLEOTIDE SEQUENCE [LARGE SCALE GENOMIC DNA]</scope>
    <source>
        <strain evidence="1 2">JC271</strain>
    </source>
</reference>
<protein>
    <submittedName>
        <fullName evidence="1">Uncharacterized protein</fullName>
    </submittedName>
</protein>
<evidence type="ECO:0000313" key="2">
    <source>
        <dbReference type="Proteomes" id="UP000091979"/>
    </source>
</evidence>
<keyword evidence="2" id="KW-1185">Reference proteome</keyword>
<dbReference type="Proteomes" id="UP000091979">
    <property type="component" value="Unassembled WGS sequence"/>
</dbReference>
<accession>A0A1B7XMS2</accession>
<dbReference type="EMBL" id="JXMS01000002">
    <property type="protein sequence ID" value="OBQ56812.1"/>
    <property type="molecule type" value="Genomic_DNA"/>
</dbReference>
<organism evidence="1 2">
    <name type="scientific">Halodesulfovibrio spirochaetisodalis</name>
    <dbReference type="NCBI Taxonomy" id="1560234"/>
    <lineage>
        <taxon>Bacteria</taxon>
        <taxon>Pseudomonadati</taxon>
        <taxon>Thermodesulfobacteriota</taxon>
        <taxon>Desulfovibrionia</taxon>
        <taxon>Desulfovibrionales</taxon>
        <taxon>Desulfovibrionaceae</taxon>
        <taxon>Halodesulfovibrio</taxon>
    </lineage>
</organism>
<dbReference type="OrthoDB" id="5464939at2"/>
<evidence type="ECO:0000313" key="1">
    <source>
        <dbReference type="EMBL" id="OBQ56812.1"/>
    </source>
</evidence>